<dbReference type="NCBIfam" id="TIGR02276">
    <property type="entry name" value="beta_rpt_yvtn"/>
    <property type="match status" value="2"/>
</dbReference>
<feature type="signal peptide" evidence="2">
    <location>
        <begin position="1"/>
        <end position="23"/>
    </location>
</feature>
<dbReference type="Gene3D" id="2.130.10.10">
    <property type="entry name" value="YVTN repeat-like/Quinoprotein amine dehydrogenase"/>
    <property type="match status" value="1"/>
</dbReference>
<dbReference type="InterPro" id="IPR011964">
    <property type="entry name" value="YVTN_b-propeller_repeat"/>
</dbReference>
<dbReference type="InterPro" id="IPR015943">
    <property type="entry name" value="WD40/YVTN_repeat-like_dom_sf"/>
</dbReference>
<dbReference type="Pfam" id="PF21783">
    <property type="entry name" value="YNCE"/>
    <property type="match status" value="1"/>
</dbReference>
<dbReference type="InterPro" id="IPR011045">
    <property type="entry name" value="N2O_reductase_N"/>
</dbReference>
<sequence>MATILRISILVASLSLMLPAARAGYAYVLNSKDDDISLIDTKTYKVIRRIPAGKEPHHLIPTPDNTRLIVANAAGNDLVLYDPLTANRLNRVDIHRHDNGTLTPVAKIPMPDTPGHMAFRPDSRVVYVTVQETHQVTAIDLPTQKVLWKVTTGKQPAGIWLTPDNQHLLAGITGDNFVQVLSPEDGRTLQKLRTGKSAHNFLPRGDGRHVFLSNRTENTISVIDMKELKVVDTIPVPGGPDDMELTADGSELWVTSRWINRVSVIDLKTRKLKHSIKVGRSPHGLYFHAHAPRL</sequence>
<dbReference type="InterPro" id="IPR048433">
    <property type="entry name" value="YNCE-like_beta-prop"/>
</dbReference>
<dbReference type="InterPro" id="IPR051200">
    <property type="entry name" value="Host-pathogen_enzymatic-act"/>
</dbReference>
<dbReference type="PANTHER" id="PTHR47197">
    <property type="entry name" value="PROTEIN NIRF"/>
    <property type="match status" value="1"/>
</dbReference>
<evidence type="ECO:0000259" key="3">
    <source>
        <dbReference type="Pfam" id="PF21783"/>
    </source>
</evidence>
<name>A0A1F6T571_9PROT</name>
<gene>
    <name evidence="4" type="ORF">A2140_00025</name>
</gene>
<dbReference type="STRING" id="1817756.A2140_00025"/>
<evidence type="ECO:0000313" key="4">
    <source>
        <dbReference type="EMBL" id="OGI40297.1"/>
    </source>
</evidence>
<comment type="caution">
    <text evidence="4">The sequence shown here is derived from an EMBL/GenBank/DDBJ whole genome shotgun (WGS) entry which is preliminary data.</text>
</comment>
<keyword evidence="1 2" id="KW-0732">Signal</keyword>
<dbReference type="SUPFAM" id="SSF50974">
    <property type="entry name" value="Nitrous oxide reductase, N-terminal domain"/>
    <property type="match status" value="1"/>
</dbReference>
<reference evidence="4 5" key="1">
    <citation type="journal article" date="2016" name="Nat. Commun.">
        <title>Thousands of microbial genomes shed light on interconnected biogeochemical processes in an aquifer system.</title>
        <authorList>
            <person name="Anantharaman K."/>
            <person name="Brown C.T."/>
            <person name="Hug L.A."/>
            <person name="Sharon I."/>
            <person name="Castelle C.J."/>
            <person name="Probst A.J."/>
            <person name="Thomas B.C."/>
            <person name="Singh A."/>
            <person name="Wilkins M.J."/>
            <person name="Karaoz U."/>
            <person name="Brodie E.L."/>
            <person name="Williams K.H."/>
            <person name="Hubbard S.S."/>
            <person name="Banfield J.F."/>
        </authorList>
    </citation>
    <scope>NUCLEOTIDE SEQUENCE [LARGE SCALE GENOMIC DNA]</scope>
</reference>
<dbReference type="EMBL" id="MFSQ01000055">
    <property type="protein sequence ID" value="OGI40297.1"/>
    <property type="molecule type" value="Genomic_DNA"/>
</dbReference>
<dbReference type="AlphaFoldDB" id="A0A1F6T571"/>
<proteinExistence type="predicted"/>
<dbReference type="Proteomes" id="UP000178379">
    <property type="component" value="Unassembled WGS sequence"/>
</dbReference>
<evidence type="ECO:0000256" key="2">
    <source>
        <dbReference type="SAM" id="SignalP"/>
    </source>
</evidence>
<evidence type="ECO:0000313" key="5">
    <source>
        <dbReference type="Proteomes" id="UP000178379"/>
    </source>
</evidence>
<feature type="domain" description="YNCE-like beta-propeller" evidence="3">
    <location>
        <begin position="85"/>
        <end position="293"/>
    </location>
</feature>
<accession>A0A1F6T571</accession>
<dbReference type="PANTHER" id="PTHR47197:SF3">
    <property type="entry name" value="DIHYDRO-HEME D1 DEHYDROGENASE"/>
    <property type="match status" value="1"/>
</dbReference>
<organism evidence="4 5">
    <name type="scientific">Candidatus Muproteobacteria bacterium RBG_16_62_13</name>
    <dbReference type="NCBI Taxonomy" id="1817756"/>
    <lineage>
        <taxon>Bacteria</taxon>
        <taxon>Pseudomonadati</taxon>
        <taxon>Pseudomonadota</taxon>
        <taxon>Candidatus Muproteobacteria</taxon>
    </lineage>
</organism>
<protein>
    <recommendedName>
        <fullName evidence="3">YNCE-like beta-propeller domain-containing protein</fullName>
    </recommendedName>
</protein>
<feature type="chain" id="PRO_5009526567" description="YNCE-like beta-propeller domain-containing protein" evidence="2">
    <location>
        <begin position="24"/>
        <end position="294"/>
    </location>
</feature>
<evidence type="ECO:0000256" key="1">
    <source>
        <dbReference type="ARBA" id="ARBA00022729"/>
    </source>
</evidence>